<dbReference type="Proteomes" id="UP000756710">
    <property type="component" value="Unassembled WGS sequence"/>
</dbReference>
<dbReference type="HOGENOM" id="CLU_3367651_0_0_11"/>
<dbReference type="GO" id="GO:0004300">
    <property type="term" value="F:enoyl-CoA hydratase activity"/>
    <property type="evidence" value="ECO:0007669"/>
    <property type="project" value="UniProtKB-EC"/>
</dbReference>
<dbReference type="EMBL" id="JAGGLR010000031">
    <property type="protein sequence ID" value="MBP2067556.1"/>
    <property type="molecule type" value="Genomic_DNA"/>
</dbReference>
<evidence type="ECO:0000313" key="3">
    <source>
        <dbReference type="Proteomes" id="UP000756710"/>
    </source>
</evidence>
<evidence type="ECO:0000313" key="2">
    <source>
        <dbReference type="EMBL" id="MBP2067556.1"/>
    </source>
</evidence>
<protein>
    <submittedName>
        <fullName evidence="2">Enoyl-CoA hydratase</fullName>
        <ecNumber evidence="2">4.2.1.17</ecNumber>
    </submittedName>
</protein>
<keyword evidence="2" id="KW-0456">Lyase</keyword>
<reference evidence="2 3" key="2">
    <citation type="submission" date="2021-03" db="EMBL/GenBank/DDBJ databases">
        <title>Genomic Encyclopedia of Type Strains, Phase IV (KMG-IV): sequencing the most valuable type-strain genomes for metagenomic binning, comparative biology and taxonomic classification.</title>
        <authorList>
            <person name="Goeker M."/>
        </authorList>
    </citation>
    <scope>NUCLEOTIDE SEQUENCE [LARGE SCALE GENOMIC DNA]</scope>
    <source>
        <strain evidence="2 3">DSM 41954</strain>
    </source>
</reference>
<proteinExistence type="predicted"/>
<name>A0A061A448_9ACTN</name>
<dbReference type="EC" id="4.2.1.17" evidence="2"/>
<reference evidence="1" key="1">
    <citation type="submission" date="2014-05" db="EMBL/GenBank/DDBJ databases">
        <authorList>
            <person name="Horn Fabian"/>
        </authorList>
    </citation>
    <scope>NUCLEOTIDE SEQUENCE</scope>
</reference>
<dbReference type="AlphaFoldDB" id="A0A061A448"/>
<evidence type="ECO:0000313" key="1">
    <source>
        <dbReference type="EMBL" id="CDR17600.1"/>
    </source>
</evidence>
<gene>
    <name evidence="2" type="ORF">J2Z30_008622</name>
    <name evidence="1" type="ORF">SIRAN9582</name>
</gene>
<accession>A0A061A448</accession>
<sequence>MTSLYNHGTGNVLTEHHDNGILLITTGVPVHGAVR</sequence>
<keyword evidence="3" id="KW-1185">Reference proteome</keyword>
<organism evidence="1">
    <name type="scientific">Streptomyces iranensis</name>
    <dbReference type="NCBI Taxonomy" id="576784"/>
    <lineage>
        <taxon>Bacteria</taxon>
        <taxon>Bacillati</taxon>
        <taxon>Actinomycetota</taxon>
        <taxon>Actinomycetes</taxon>
        <taxon>Kitasatosporales</taxon>
        <taxon>Streptomycetaceae</taxon>
        <taxon>Streptomyces</taxon>
        <taxon>Streptomyces violaceusniger group</taxon>
    </lineage>
</organism>
<dbReference type="EMBL" id="LK022848">
    <property type="protein sequence ID" value="CDR17600.1"/>
    <property type="molecule type" value="Genomic_DNA"/>
</dbReference>